<name>A0A9P3FZM4_9APHY</name>
<evidence type="ECO:0000313" key="1">
    <source>
        <dbReference type="EMBL" id="GJE85536.1"/>
    </source>
</evidence>
<organism evidence="1 2">
    <name type="scientific">Phanerochaete sordida</name>
    <dbReference type="NCBI Taxonomy" id="48140"/>
    <lineage>
        <taxon>Eukaryota</taxon>
        <taxon>Fungi</taxon>
        <taxon>Dikarya</taxon>
        <taxon>Basidiomycota</taxon>
        <taxon>Agaricomycotina</taxon>
        <taxon>Agaricomycetes</taxon>
        <taxon>Polyporales</taxon>
        <taxon>Phanerochaetaceae</taxon>
        <taxon>Phanerochaete</taxon>
    </lineage>
</organism>
<dbReference type="Proteomes" id="UP000703269">
    <property type="component" value="Unassembled WGS sequence"/>
</dbReference>
<proteinExistence type="predicted"/>
<evidence type="ECO:0000313" key="2">
    <source>
        <dbReference type="Proteomes" id="UP000703269"/>
    </source>
</evidence>
<accession>A0A9P3FZM4</accession>
<keyword evidence="2" id="KW-1185">Reference proteome</keyword>
<comment type="caution">
    <text evidence="1">The sequence shown here is derived from an EMBL/GenBank/DDBJ whole genome shotgun (WGS) entry which is preliminary data.</text>
</comment>
<dbReference type="EMBL" id="BPQB01000002">
    <property type="protein sequence ID" value="GJE85536.1"/>
    <property type="molecule type" value="Genomic_DNA"/>
</dbReference>
<protein>
    <submittedName>
        <fullName evidence="1">Uncharacterized protein</fullName>
    </submittedName>
</protein>
<reference evidence="1 2" key="1">
    <citation type="submission" date="2021-08" db="EMBL/GenBank/DDBJ databases">
        <title>Draft Genome Sequence of Phanerochaete sordida strain YK-624.</title>
        <authorList>
            <person name="Mori T."/>
            <person name="Dohra H."/>
            <person name="Suzuki T."/>
            <person name="Kawagishi H."/>
            <person name="Hirai H."/>
        </authorList>
    </citation>
    <scope>NUCLEOTIDE SEQUENCE [LARGE SCALE GENOMIC DNA]</scope>
    <source>
        <strain evidence="1 2">YK-624</strain>
    </source>
</reference>
<dbReference type="AlphaFoldDB" id="A0A9P3FZM4"/>
<sequence>MAVHSCTARFPELMRVSCGLVGVRITRVSPLIVCVPPARTDPHTHRISVTQGNAAPQLLHCTMGGPTPVISAPVEGGLTR</sequence>
<gene>
    <name evidence="1" type="ORF">PsYK624_016150</name>
</gene>